<gene>
    <name evidence="3" type="ORF">EMA8858_02654</name>
</gene>
<evidence type="ECO:0000313" key="4">
    <source>
        <dbReference type="Proteomes" id="UP000837932"/>
    </source>
</evidence>
<dbReference type="InterPro" id="IPR016047">
    <property type="entry name" value="M23ase_b-sheet_dom"/>
</dbReference>
<feature type="domain" description="M23ase beta-sheet core" evidence="2">
    <location>
        <begin position="93"/>
        <end position="187"/>
    </location>
</feature>
<evidence type="ECO:0000313" key="3">
    <source>
        <dbReference type="EMBL" id="CAH0996522.1"/>
    </source>
</evidence>
<dbReference type="Gene3D" id="2.70.70.10">
    <property type="entry name" value="Glucose Permease (Domain IIA)"/>
    <property type="match status" value="1"/>
</dbReference>
<dbReference type="InterPro" id="IPR011055">
    <property type="entry name" value="Dup_hybrid_motif"/>
</dbReference>
<keyword evidence="1" id="KW-0732">Signal</keyword>
<proteinExistence type="predicted"/>
<dbReference type="Proteomes" id="UP000837932">
    <property type="component" value="Unassembled WGS sequence"/>
</dbReference>
<protein>
    <recommendedName>
        <fullName evidence="2">M23ase beta-sheet core domain-containing protein</fullName>
    </recommendedName>
</protein>
<feature type="chain" id="PRO_5045587399" description="M23ase beta-sheet core domain-containing protein" evidence="1">
    <location>
        <begin position="20"/>
        <end position="203"/>
    </location>
</feature>
<evidence type="ECO:0000259" key="2">
    <source>
        <dbReference type="Pfam" id="PF01551"/>
    </source>
</evidence>
<evidence type="ECO:0000256" key="1">
    <source>
        <dbReference type="SAM" id="SignalP"/>
    </source>
</evidence>
<dbReference type="CDD" id="cd12797">
    <property type="entry name" value="M23_peptidase"/>
    <property type="match status" value="1"/>
</dbReference>
<name>A0ABM9AS16_9BACT</name>
<dbReference type="EMBL" id="CAKLPY010000002">
    <property type="protein sequence ID" value="CAH0996522.1"/>
    <property type="molecule type" value="Genomic_DNA"/>
</dbReference>
<feature type="signal peptide" evidence="1">
    <location>
        <begin position="1"/>
        <end position="19"/>
    </location>
</feature>
<accession>A0ABM9AS16</accession>
<organism evidence="3 4">
    <name type="scientific">Emticicia aquatica</name>
    <dbReference type="NCBI Taxonomy" id="1681835"/>
    <lineage>
        <taxon>Bacteria</taxon>
        <taxon>Pseudomonadati</taxon>
        <taxon>Bacteroidota</taxon>
        <taxon>Cytophagia</taxon>
        <taxon>Cytophagales</taxon>
        <taxon>Leadbetterellaceae</taxon>
        <taxon>Emticicia</taxon>
    </lineage>
</organism>
<comment type="caution">
    <text evidence="3">The sequence shown here is derived from an EMBL/GenBank/DDBJ whole genome shotgun (WGS) entry which is preliminary data.</text>
</comment>
<reference evidence="3" key="1">
    <citation type="submission" date="2021-12" db="EMBL/GenBank/DDBJ databases">
        <authorList>
            <person name="Rodrigo-Torres L."/>
            <person name="Arahal R. D."/>
            <person name="Lucena T."/>
        </authorList>
    </citation>
    <scope>NUCLEOTIDE SEQUENCE</scope>
    <source>
        <strain evidence="3">CECT 8858</strain>
    </source>
</reference>
<dbReference type="SUPFAM" id="SSF51261">
    <property type="entry name" value="Duplicated hybrid motif"/>
    <property type="match status" value="1"/>
</dbReference>
<dbReference type="InterPro" id="IPR050570">
    <property type="entry name" value="Cell_wall_metabolism_enzyme"/>
</dbReference>
<dbReference type="Pfam" id="PF01551">
    <property type="entry name" value="Peptidase_M23"/>
    <property type="match status" value="1"/>
</dbReference>
<dbReference type="PANTHER" id="PTHR21666">
    <property type="entry name" value="PEPTIDASE-RELATED"/>
    <property type="match status" value="1"/>
</dbReference>
<dbReference type="PANTHER" id="PTHR21666:SF285">
    <property type="entry name" value="M23 FAMILY METALLOPEPTIDASE"/>
    <property type="match status" value="1"/>
</dbReference>
<sequence length="203" mass="23076">MKKVMFTVFLLIIKFSVFSQNIALNNYQEGQDNWEVLLTPLVEVNDMLRHIYSDPFKENFINAIPAGYPLRKAVNINSFYGFRNHPVHQVTIFHRGIDLKGATGEKAIATGDGDVIETGFKTDLGNYIKIKHCYGFESIYGHLSKISIKKGQHVKRSQIIGEVGATGTVTGPHLHYTLKKNNQYIDPFDFLFMDFERSSVSLK</sequence>
<keyword evidence="4" id="KW-1185">Reference proteome</keyword>